<gene>
    <name evidence="6" type="ORF">EAV92_08560</name>
</gene>
<dbReference type="SUPFAM" id="SSF50156">
    <property type="entry name" value="PDZ domain-like"/>
    <property type="match status" value="1"/>
</dbReference>
<dbReference type="InterPro" id="IPR029045">
    <property type="entry name" value="ClpP/crotonase-like_dom_sf"/>
</dbReference>
<comment type="similarity">
    <text evidence="1">Belongs to the peptidase S41A family.</text>
</comment>
<accession>A0A3G3JWJ8</accession>
<dbReference type="SUPFAM" id="SSF55383">
    <property type="entry name" value="Copper amine oxidase, domain N"/>
    <property type="match status" value="1"/>
</dbReference>
<sequence>MVERRQKLINGERGTFMIRGRTIRRAIAALLAALLLSGAWAPSVSWAETKEQLNEVRQILEEYHLSKPDDKDLNQTEIDKMVESLHDPYTQYFDDEEWKSFASDLEQNFTGIGIVLVQENGRIYIEEVIAGSPAEKAGFQAGDVISSVNGKSAKGLSISDLQGKLRGIAGTSVTVGVDRNGKMLTLTAVRQALQLPAASGQMMGEGVGYLALTGFTTDAGTQFAKQLDKLEKSGMTSLVIDLRNNGGGYVTAAQKIASLFVKNGVLAHLKDRDGNDDPLPLSGGGKPYPVTILVNGYSASASELLAGALQDYGVAKLVGTKTYGKGVVQSIIPLQSGGVIKVTVQEYFTPKGRKVDKTGLQPDQVVEGAEEQLIEAYRDSGGTQLSASVGKGTVVINGVRTTHPYAAVQQGNRWYVSLRLAAALTGASVGYEAKTKSVTVSRDGKAFPLKNGDGRLINKNGWNLVDLSVMEQWFPSLTGGAVDGVLKLSVR</sequence>
<dbReference type="InterPro" id="IPR036582">
    <property type="entry name" value="Mao_N_sf"/>
</dbReference>
<dbReference type="AlphaFoldDB" id="A0A3G3JWJ8"/>
<evidence type="ECO:0000256" key="1">
    <source>
        <dbReference type="ARBA" id="ARBA00009179"/>
    </source>
</evidence>
<evidence type="ECO:0000313" key="7">
    <source>
        <dbReference type="Proteomes" id="UP000269097"/>
    </source>
</evidence>
<dbReference type="InterPro" id="IPR012854">
    <property type="entry name" value="Cu_amine_oxidase-like_N"/>
</dbReference>
<dbReference type="Pfam" id="PF17820">
    <property type="entry name" value="PDZ_6"/>
    <property type="match status" value="1"/>
</dbReference>
<dbReference type="CDD" id="cd06782">
    <property type="entry name" value="cpPDZ_CPP-like"/>
    <property type="match status" value="1"/>
</dbReference>
<dbReference type="Gene3D" id="2.30.42.10">
    <property type="match status" value="1"/>
</dbReference>
<dbReference type="GO" id="GO:0006508">
    <property type="term" value="P:proteolysis"/>
    <property type="evidence" value="ECO:0007669"/>
    <property type="project" value="UniProtKB-KW"/>
</dbReference>
<name>A0A3G3JWJ8_9BACL</name>
<dbReference type="EMBL" id="CP033433">
    <property type="protein sequence ID" value="AYQ72612.1"/>
    <property type="molecule type" value="Genomic_DNA"/>
</dbReference>
<dbReference type="GO" id="GO:0030288">
    <property type="term" value="C:outer membrane-bounded periplasmic space"/>
    <property type="evidence" value="ECO:0007669"/>
    <property type="project" value="TreeGrafter"/>
</dbReference>
<dbReference type="Pfam" id="PF03572">
    <property type="entry name" value="Peptidase_S41"/>
    <property type="match status" value="1"/>
</dbReference>
<dbReference type="InterPro" id="IPR036034">
    <property type="entry name" value="PDZ_sf"/>
</dbReference>
<keyword evidence="7" id="KW-1185">Reference proteome</keyword>
<dbReference type="GO" id="GO:0007165">
    <property type="term" value="P:signal transduction"/>
    <property type="evidence" value="ECO:0007669"/>
    <property type="project" value="TreeGrafter"/>
</dbReference>
<dbReference type="PROSITE" id="PS50106">
    <property type="entry name" value="PDZ"/>
    <property type="match status" value="1"/>
</dbReference>
<dbReference type="InterPro" id="IPR041489">
    <property type="entry name" value="PDZ_6"/>
</dbReference>
<dbReference type="Gene3D" id="3.30.750.44">
    <property type="match status" value="1"/>
</dbReference>
<dbReference type="CDD" id="cd07560">
    <property type="entry name" value="Peptidase_S41_CPP"/>
    <property type="match status" value="1"/>
</dbReference>
<evidence type="ECO:0000256" key="4">
    <source>
        <dbReference type="ARBA" id="ARBA00022825"/>
    </source>
</evidence>
<protein>
    <submittedName>
        <fullName evidence="6">PDZ domain-containing protein</fullName>
    </submittedName>
</protein>
<keyword evidence="4" id="KW-0720">Serine protease</keyword>
<dbReference type="SMART" id="SM00245">
    <property type="entry name" value="TSPc"/>
    <property type="match status" value="1"/>
</dbReference>
<dbReference type="InterPro" id="IPR004447">
    <property type="entry name" value="Peptidase_S41A"/>
</dbReference>
<dbReference type="PANTHER" id="PTHR32060">
    <property type="entry name" value="TAIL-SPECIFIC PROTEASE"/>
    <property type="match status" value="1"/>
</dbReference>
<dbReference type="Proteomes" id="UP000269097">
    <property type="component" value="Chromosome"/>
</dbReference>
<proteinExistence type="inferred from homology"/>
<organism evidence="6 7">
    <name type="scientific">Cohnella candidum</name>
    <dbReference type="NCBI Taxonomy" id="2674991"/>
    <lineage>
        <taxon>Bacteria</taxon>
        <taxon>Bacillati</taxon>
        <taxon>Bacillota</taxon>
        <taxon>Bacilli</taxon>
        <taxon>Bacillales</taxon>
        <taxon>Paenibacillaceae</taxon>
        <taxon>Cohnella</taxon>
    </lineage>
</organism>
<dbReference type="GO" id="GO:0008236">
    <property type="term" value="F:serine-type peptidase activity"/>
    <property type="evidence" value="ECO:0007669"/>
    <property type="project" value="UniProtKB-KW"/>
</dbReference>
<dbReference type="PANTHER" id="PTHR32060:SF30">
    <property type="entry name" value="CARBOXY-TERMINAL PROCESSING PROTEASE CTPA"/>
    <property type="match status" value="1"/>
</dbReference>
<keyword evidence="2" id="KW-0645">Protease</keyword>
<feature type="domain" description="PDZ" evidence="5">
    <location>
        <begin position="102"/>
        <end position="192"/>
    </location>
</feature>
<dbReference type="NCBIfam" id="TIGR00225">
    <property type="entry name" value="prc"/>
    <property type="match status" value="1"/>
</dbReference>
<dbReference type="KEGG" id="coh:EAV92_08560"/>
<evidence type="ECO:0000313" key="6">
    <source>
        <dbReference type="EMBL" id="AYQ72612.1"/>
    </source>
</evidence>
<dbReference type="InterPro" id="IPR001478">
    <property type="entry name" value="PDZ"/>
</dbReference>
<dbReference type="InterPro" id="IPR005151">
    <property type="entry name" value="Tail-specific_protease"/>
</dbReference>
<dbReference type="SMART" id="SM00228">
    <property type="entry name" value="PDZ"/>
    <property type="match status" value="1"/>
</dbReference>
<dbReference type="Pfam" id="PF07833">
    <property type="entry name" value="Cu_amine_oxidN1"/>
    <property type="match status" value="1"/>
</dbReference>
<dbReference type="SUPFAM" id="SSF52096">
    <property type="entry name" value="ClpP/crotonase"/>
    <property type="match status" value="1"/>
</dbReference>
<keyword evidence="3" id="KW-0378">Hydrolase</keyword>
<dbReference type="GO" id="GO:0004175">
    <property type="term" value="F:endopeptidase activity"/>
    <property type="evidence" value="ECO:0007669"/>
    <property type="project" value="TreeGrafter"/>
</dbReference>
<evidence type="ECO:0000256" key="3">
    <source>
        <dbReference type="ARBA" id="ARBA00022801"/>
    </source>
</evidence>
<evidence type="ECO:0000256" key="2">
    <source>
        <dbReference type="ARBA" id="ARBA00022670"/>
    </source>
</evidence>
<evidence type="ECO:0000259" key="5">
    <source>
        <dbReference type="PROSITE" id="PS50106"/>
    </source>
</evidence>
<reference evidence="6 7" key="1">
    <citation type="submission" date="2018-10" db="EMBL/GenBank/DDBJ databases">
        <title>Genome Sequence of Cohnella sp.</title>
        <authorList>
            <person name="Srinivasan S."/>
            <person name="Kim M.K."/>
        </authorList>
    </citation>
    <scope>NUCLEOTIDE SEQUENCE [LARGE SCALE GENOMIC DNA]</scope>
    <source>
        <strain evidence="6 7">18JY8-7</strain>
    </source>
</reference>
<dbReference type="Gene3D" id="3.90.226.10">
    <property type="entry name" value="2-enoyl-CoA Hydratase, Chain A, domain 1"/>
    <property type="match status" value="1"/>
</dbReference>